<dbReference type="InterPro" id="IPR023997">
    <property type="entry name" value="TonB-dep_OMP_SusC/RagA_CS"/>
</dbReference>
<dbReference type="SUPFAM" id="SSF56935">
    <property type="entry name" value="Porins"/>
    <property type="match status" value="1"/>
</dbReference>
<dbReference type="FunFam" id="2.60.40.1120:FF:000003">
    <property type="entry name" value="Outer membrane protein Omp121"/>
    <property type="match status" value="1"/>
</dbReference>
<comment type="similarity">
    <text evidence="8 9">Belongs to the TonB-dependent receptor family.</text>
</comment>
<comment type="caution">
    <text evidence="13">The sequence shown here is derived from an EMBL/GenBank/DDBJ whole genome shotgun (WGS) entry which is preliminary data.</text>
</comment>
<proteinExistence type="inferred from homology"/>
<evidence type="ECO:0000256" key="7">
    <source>
        <dbReference type="ARBA" id="ARBA00023237"/>
    </source>
</evidence>
<feature type="domain" description="TonB-dependent receptor plug" evidence="12">
    <location>
        <begin position="113"/>
        <end position="218"/>
    </location>
</feature>
<dbReference type="RefSeq" id="WP_212187894.1">
    <property type="nucleotide sequence ID" value="NZ_JAGTAR010000001.1"/>
</dbReference>
<dbReference type="InterPro" id="IPR023996">
    <property type="entry name" value="TonB-dep_OMP_SusC/RagA"/>
</dbReference>
<evidence type="ECO:0000259" key="11">
    <source>
        <dbReference type="Pfam" id="PF00593"/>
    </source>
</evidence>
<dbReference type="AlphaFoldDB" id="A0A941EZE6"/>
<dbReference type="InterPro" id="IPR000531">
    <property type="entry name" value="Beta-barrel_TonB"/>
</dbReference>
<dbReference type="InterPro" id="IPR012910">
    <property type="entry name" value="Plug_dom"/>
</dbReference>
<evidence type="ECO:0000256" key="6">
    <source>
        <dbReference type="ARBA" id="ARBA00023136"/>
    </source>
</evidence>
<keyword evidence="7 8" id="KW-0998">Cell outer membrane</keyword>
<keyword evidence="3 8" id="KW-1134">Transmembrane beta strand</keyword>
<feature type="domain" description="TonB-dependent receptor-like beta-barrel" evidence="11">
    <location>
        <begin position="397"/>
        <end position="979"/>
    </location>
</feature>
<dbReference type="PROSITE" id="PS52016">
    <property type="entry name" value="TONB_DEPENDENT_REC_3"/>
    <property type="match status" value="1"/>
</dbReference>
<evidence type="ECO:0000256" key="4">
    <source>
        <dbReference type="ARBA" id="ARBA00022692"/>
    </source>
</evidence>
<dbReference type="NCBIfam" id="TIGR04057">
    <property type="entry name" value="SusC_RagA_signa"/>
    <property type="match status" value="1"/>
</dbReference>
<dbReference type="Pfam" id="PF07715">
    <property type="entry name" value="Plug"/>
    <property type="match status" value="1"/>
</dbReference>
<gene>
    <name evidence="13" type="ORF">KDU71_00310</name>
</gene>
<dbReference type="Gene3D" id="2.40.170.20">
    <property type="entry name" value="TonB-dependent receptor, beta-barrel domain"/>
    <property type="match status" value="1"/>
</dbReference>
<dbReference type="NCBIfam" id="TIGR04056">
    <property type="entry name" value="OMP_RagA_SusC"/>
    <property type="match status" value="1"/>
</dbReference>
<feature type="chain" id="PRO_5038017959" evidence="10">
    <location>
        <begin position="23"/>
        <end position="1020"/>
    </location>
</feature>
<accession>A0A941EZE6</accession>
<dbReference type="InterPro" id="IPR008969">
    <property type="entry name" value="CarboxyPept-like_regulatory"/>
</dbReference>
<keyword evidence="14" id="KW-1185">Reference proteome</keyword>
<dbReference type="EMBL" id="JAGTAR010000001">
    <property type="protein sequence ID" value="MBR8533987.1"/>
    <property type="molecule type" value="Genomic_DNA"/>
</dbReference>
<dbReference type="GO" id="GO:0009279">
    <property type="term" value="C:cell outer membrane"/>
    <property type="evidence" value="ECO:0007669"/>
    <property type="project" value="UniProtKB-SubCell"/>
</dbReference>
<evidence type="ECO:0000256" key="5">
    <source>
        <dbReference type="ARBA" id="ARBA00023077"/>
    </source>
</evidence>
<keyword evidence="13" id="KW-0675">Receptor</keyword>
<dbReference type="InterPro" id="IPR036942">
    <property type="entry name" value="Beta-barrel_TonB_sf"/>
</dbReference>
<evidence type="ECO:0000313" key="14">
    <source>
        <dbReference type="Proteomes" id="UP000679220"/>
    </source>
</evidence>
<keyword evidence="10" id="KW-0732">Signal</keyword>
<evidence type="ECO:0000256" key="10">
    <source>
        <dbReference type="SAM" id="SignalP"/>
    </source>
</evidence>
<sequence length="1020" mass="112434">MKKYLLSLFFLCSLIVYGQAQIAVTGTVTDDQNLPLPGVNVVMKSNPSQGTITDVDGKYSLEVTEGETLVFTFIGMKSQEVPVLNQTIINITMESAFIGLDEVVAVGYGVQKKSDITGAVASVNAEVLDGQPVASAATMLQGRASGVMVTETSGAPGSGLSVRIRGTGTVNNSSPLYVVDGILLDDIGFLNPSDVANMEVLKDASATAIYGSRGANGVILITTKTGSTADSKVQLEVSGGVQEVWNKPNLMNSEDWLDTYNISQMNAAKFTGSSAYKPLNLQAPSDNLMRTTNWFDEVVRTGKVYKANATISRGDEKSNSLISAGYFQNEGIVLNSMYERFNARINNNYFIGDKWEAGFNIAVSHEETDAITGNAINGILTLAQRMDPLTPVYQDNGEYASTPYSDLGNPVAQLNRDVYKDKELSVLARAYVQFEPINNLFFKTAVSLNMYRDKSKTYYPAYDYGNELRAVNNISKTYSDTDGILTENTINYIFSREKHNLSLLGGFTAEQTKYEYLGASRNNVPNDIEELQYISASADIESTNAWNSGTDVRMYSYLARVNYDYADKYFLTASFRRDGSSVFGPDKRLGSFPSMSLGWKLRNESFMDWLSYDVVNRIKVRAGWGRVGNAKIPPYSFTSTVQTKDSRVEYSYVFGGQEQPGAAPVRMANTEVQWETVESTNFGIDMAFLGDKISLSADYFIKETKDMLVQVPIAQYAGYDGSPYVNAGNVENKGFEIDLGYRGKIGSDLKFALNVNASHVKNEVTDLGGGQPIYGGSVSLVGSVTRTMEGLPIGSFYGYEVEGVFQTDEEVANSPQSADPIGAGDFRFKDQWTDKDNDGVLEEPDGVIDANDRTMIGNPIPDLFYGINLDLEYKNWDMSVFFQGIQGNDIFNGFKYYNYADYKRFALTEDYKKHWTPQNGSNSMFGLNAATTEYNLKQSDFYIEDGSYLRLKNLQIGYTFRDVAPWLSSVRLYFSGQNLLTFTSYSGLDPEIGGGTLSQGVDYGTYPQARTYSFGASVNF</sequence>
<dbReference type="Gene3D" id="2.170.130.10">
    <property type="entry name" value="TonB-dependent receptor, plug domain"/>
    <property type="match status" value="1"/>
</dbReference>
<evidence type="ECO:0000256" key="1">
    <source>
        <dbReference type="ARBA" id="ARBA00004571"/>
    </source>
</evidence>
<dbReference type="Proteomes" id="UP000679220">
    <property type="component" value="Unassembled WGS sequence"/>
</dbReference>
<dbReference type="Pfam" id="PF00593">
    <property type="entry name" value="TonB_dep_Rec_b-barrel"/>
    <property type="match status" value="1"/>
</dbReference>
<keyword evidence="5 9" id="KW-0798">TonB box</keyword>
<protein>
    <submittedName>
        <fullName evidence="13">TonB-dependent receptor</fullName>
    </submittedName>
</protein>
<evidence type="ECO:0000313" key="13">
    <source>
        <dbReference type="EMBL" id="MBR8533987.1"/>
    </source>
</evidence>
<keyword evidence="6 8" id="KW-0472">Membrane</keyword>
<dbReference type="Gene3D" id="2.60.40.1120">
    <property type="entry name" value="Carboxypeptidase-like, regulatory domain"/>
    <property type="match status" value="1"/>
</dbReference>
<evidence type="ECO:0000256" key="8">
    <source>
        <dbReference type="PROSITE-ProRule" id="PRU01360"/>
    </source>
</evidence>
<dbReference type="InterPro" id="IPR039426">
    <property type="entry name" value="TonB-dep_rcpt-like"/>
</dbReference>
<name>A0A941EZE6_9BACT</name>
<organism evidence="13 14">
    <name type="scientific">Carboxylicivirga sediminis</name>
    <dbReference type="NCBI Taxonomy" id="2006564"/>
    <lineage>
        <taxon>Bacteria</taxon>
        <taxon>Pseudomonadati</taxon>
        <taxon>Bacteroidota</taxon>
        <taxon>Bacteroidia</taxon>
        <taxon>Marinilabiliales</taxon>
        <taxon>Marinilabiliaceae</taxon>
        <taxon>Carboxylicivirga</taxon>
    </lineage>
</organism>
<comment type="subcellular location">
    <subcellularLocation>
        <location evidence="1 8">Cell outer membrane</location>
        <topology evidence="1 8">Multi-pass membrane protein</topology>
    </subcellularLocation>
</comment>
<dbReference type="Pfam" id="PF13715">
    <property type="entry name" value="CarbopepD_reg_2"/>
    <property type="match status" value="1"/>
</dbReference>
<keyword evidence="4 8" id="KW-0812">Transmembrane</keyword>
<evidence type="ECO:0000256" key="9">
    <source>
        <dbReference type="RuleBase" id="RU003357"/>
    </source>
</evidence>
<evidence type="ECO:0000259" key="12">
    <source>
        <dbReference type="Pfam" id="PF07715"/>
    </source>
</evidence>
<reference evidence="13" key="1">
    <citation type="journal article" date="2018" name="Int. J. Syst. Evol. Microbiol.">
        <title>Carboxylicivirga sediminis sp. nov., isolated from coastal sediment.</title>
        <authorList>
            <person name="Wang F.Q."/>
            <person name="Ren L.H."/>
            <person name="Zou R.J."/>
            <person name="Sun Y.Z."/>
            <person name="Liu X.J."/>
            <person name="Jiang F."/>
            <person name="Liu L.J."/>
        </authorList>
    </citation>
    <scope>NUCLEOTIDE SEQUENCE</scope>
    <source>
        <strain evidence="13">JR1</strain>
    </source>
</reference>
<feature type="signal peptide" evidence="10">
    <location>
        <begin position="1"/>
        <end position="22"/>
    </location>
</feature>
<evidence type="ECO:0000256" key="3">
    <source>
        <dbReference type="ARBA" id="ARBA00022452"/>
    </source>
</evidence>
<dbReference type="SUPFAM" id="SSF49464">
    <property type="entry name" value="Carboxypeptidase regulatory domain-like"/>
    <property type="match status" value="1"/>
</dbReference>
<evidence type="ECO:0000256" key="2">
    <source>
        <dbReference type="ARBA" id="ARBA00022448"/>
    </source>
</evidence>
<reference evidence="13" key="2">
    <citation type="submission" date="2021-04" db="EMBL/GenBank/DDBJ databases">
        <authorList>
            <person name="Zhang T."/>
            <person name="Zhang Y."/>
            <person name="Lu D."/>
            <person name="Zuo D."/>
            <person name="Du Z."/>
        </authorList>
    </citation>
    <scope>NUCLEOTIDE SEQUENCE</scope>
    <source>
        <strain evidence="13">JR1</strain>
    </source>
</reference>
<keyword evidence="2 8" id="KW-0813">Transport</keyword>
<dbReference type="InterPro" id="IPR037066">
    <property type="entry name" value="Plug_dom_sf"/>
</dbReference>